<dbReference type="InParanoid" id="A0A507BCD8"/>
<keyword evidence="2" id="KW-1185">Reference proteome</keyword>
<dbReference type="EMBL" id="SKBQ01000018">
    <property type="protein sequence ID" value="TPX16324.1"/>
    <property type="molecule type" value="Genomic_DNA"/>
</dbReference>
<dbReference type="GeneID" id="41971420"/>
<organism evidence="1 2">
    <name type="scientific">Thyridium curvatum</name>
    <dbReference type="NCBI Taxonomy" id="1093900"/>
    <lineage>
        <taxon>Eukaryota</taxon>
        <taxon>Fungi</taxon>
        <taxon>Dikarya</taxon>
        <taxon>Ascomycota</taxon>
        <taxon>Pezizomycotina</taxon>
        <taxon>Sordariomycetes</taxon>
        <taxon>Sordariomycetidae</taxon>
        <taxon>Thyridiales</taxon>
        <taxon>Thyridiaceae</taxon>
        <taxon>Thyridium</taxon>
    </lineage>
</organism>
<accession>A0A507BCD8</accession>
<reference evidence="1 2" key="1">
    <citation type="submission" date="2019-06" db="EMBL/GenBank/DDBJ databases">
        <title>Draft genome sequence of the filamentous fungus Phialemoniopsis curvata isolated from diesel fuel.</title>
        <authorList>
            <person name="Varaljay V.A."/>
            <person name="Lyon W.J."/>
            <person name="Crouch A.L."/>
            <person name="Drake C.E."/>
            <person name="Hollomon J.M."/>
            <person name="Nadeau L.J."/>
            <person name="Nunn H.S."/>
            <person name="Stevenson B.S."/>
            <person name="Bojanowski C.L."/>
            <person name="Crookes-Goodson W.J."/>
        </authorList>
    </citation>
    <scope>NUCLEOTIDE SEQUENCE [LARGE SCALE GENOMIC DNA]</scope>
    <source>
        <strain evidence="1 2">D216</strain>
    </source>
</reference>
<dbReference type="RefSeq" id="XP_030998035.1">
    <property type="nucleotide sequence ID" value="XM_031138331.1"/>
</dbReference>
<dbReference type="Proteomes" id="UP000319257">
    <property type="component" value="Unassembled WGS sequence"/>
</dbReference>
<evidence type="ECO:0000313" key="1">
    <source>
        <dbReference type="EMBL" id="TPX16324.1"/>
    </source>
</evidence>
<evidence type="ECO:0000313" key="2">
    <source>
        <dbReference type="Proteomes" id="UP000319257"/>
    </source>
</evidence>
<dbReference type="AlphaFoldDB" id="A0A507BCD8"/>
<protein>
    <submittedName>
        <fullName evidence="1">Uncharacterized protein</fullName>
    </submittedName>
</protein>
<name>A0A507BCD8_9PEZI</name>
<comment type="caution">
    <text evidence="1">The sequence shown here is derived from an EMBL/GenBank/DDBJ whole genome shotgun (WGS) entry which is preliminary data.</text>
</comment>
<dbReference type="OrthoDB" id="5311240at2759"/>
<gene>
    <name evidence="1" type="ORF">E0L32_003973</name>
</gene>
<sequence length="361" mass="39512">MALQTTWNLDQTSNSLIGVSKGALHAATTDNVQPLAILACEQFGNTLAMCPATLRKIEHSVLPAPEPRMLSFVKSTVGWSKNDCISYFGQNIAGLQFLGLAAALVTHRDLYRAAQTLQALLASTANDKTLLPTARQITHLLTSLESRCHLAGFADDVEGWRLLLAKHPSTSDPNVFSRLASPRPIPSSDAMVSLVDALRHLGRVGGADVMGITLTAGTGAPWIIGFVKWSLGQPPTIRCKANGGTLLEHPDSRVTVIISNGAVMDSPSPYIPLSTALPNYSFQGRANRTLGWLTSGRMGRGSCMIIDLLPVWPKRHFNRPCHRLYARQWWRFYVGHILEITGRRKVLPMGRFRTYLGPRSV</sequence>
<proteinExistence type="predicted"/>